<evidence type="ECO:0000313" key="2">
    <source>
        <dbReference type="Proteomes" id="UP000598971"/>
    </source>
</evidence>
<reference evidence="1" key="1">
    <citation type="submission" date="2019-10" db="EMBL/GenBank/DDBJ databases">
        <title>Draft genome sequence of Panacibacter sp. KCS-6.</title>
        <authorList>
            <person name="Yim K.J."/>
        </authorList>
    </citation>
    <scope>NUCLEOTIDE SEQUENCE</scope>
    <source>
        <strain evidence="1">KCS-6</strain>
    </source>
</reference>
<sequence>MSLFFALGIAAESPQRSEDLQRKARPAGQRPNCFLVFVQQCRKHSISMLGIAAKYLLLN</sequence>
<organism evidence="1 2">
    <name type="scientific">Limnovirga soli</name>
    <dbReference type="NCBI Taxonomy" id="2656915"/>
    <lineage>
        <taxon>Bacteria</taxon>
        <taxon>Pseudomonadati</taxon>
        <taxon>Bacteroidota</taxon>
        <taxon>Chitinophagia</taxon>
        <taxon>Chitinophagales</taxon>
        <taxon>Chitinophagaceae</taxon>
        <taxon>Limnovirga</taxon>
    </lineage>
</organism>
<dbReference type="AlphaFoldDB" id="A0A8J8F9C7"/>
<evidence type="ECO:0000313" key="1">
    <source>
        <dbReference type="EMBL" id="NNV53910.1"/>
    </source>
</evidence>
<name>A0A8J8F9C7_9BACT</name>
<dbReference type="Proteomes" id="UP000598971">
    <property type="component" value="Unassembled WGS sequence"/>
</dbReference>
<accession>A0A8J8F9C7</accession>
<keyword evidence="2" id="KW-1185">Reference proteome</keyword>
<dbReference type="EMBL" id="WHPF01000001">
    <property type="protein sequence ID" value="NNV53910.1"/>
    <property type="molecule type" value="Genomic_DNA"/>
</dbReference>
<protein>
    <submittedName>
        <fullName evidence="1">Uncharacterized protein</fullName>
    </submittedName>
</protein>
<proteinExistence type="predicted"/>
<gene>
    <name evidence="1" type="ORF">GD597_00475</name>
</gene>
<comment type="caution">
    <text evidence="1">The sequence shown here is derived from an EMBL/GenBank/DDBJ whole genome shotgun (WGS) entry which is preliminary data.</text>
</comment>